<protein>
    <submittedName>
        <fullName evidence="8">Polysaccharide transporter, PST family</fullName>
    </submittedName>
</protein>
<feature type="transmembrane region" description="Helical" evidence="7">
    <location>
        <begin position="41"/>
        <end position="60"/>
    </location>
</feature>
<feature type="transmembrane region" description="Helical" evidence="7">
    <location>
        <begin position="381"/>
        <end position="399"/>
    </location>
</feature>
<evidence type="ECO:0000256" key="3">
    <source>
        <dbReference type="ARBA" id="ARBA00022475"/>
    </source>
</evidence>
<feature type="transmembrane region" description="Helical" evidence="7">
    <location>
        <begin position="81"/>
        <end position="105"/>
    </location>
</feature>
<dbReference type="PANTHER" id="PTHR30250:SF10">
    <property type="entry name" value="LIPOPOLYSACCHARIDE BIOSYNTHESIS PROTEIN WZXC"/>
    <property type="match status" value="1"/>
</dbReference>
<dbReference type="InterPro" id="IPR050833">
    <property type="entry name" value="Poly_Biosynth_Transport"/>
</dbReference>
<dbReference type="Pfam" id="PF13440">
    <property type="entry name" value="Polysacc_synt_3"/>
    <property type="match status" value="1"/>
</dbReference>
<evidence type="ECO:0000256" key="5">
    <source>
        <dbReference type="ARBA" id="ARBA00022989"/>
    </source>
</evidence>
<name>A0A1H2B3I7_9MICC</name>
<evidence type="ECO:0000256" key="7">
    <source>
        <dbReference type="SAM" id="Phobius"/>
    </source>
</evidence>
<dbReference type="EMBL" id="LT629779">
    <property type="protein sequence ID" value="SDT52820.1"/>
    <property type="molecule type" value="Genomic_DNA"/>
</dbReference>
<gene>
    <name evidence="8" type="ORF">SAMN04489743_3406</name>
</gene>
<sequence length="493" mass="52636">MSLSTLAARGAVVTIGVQGARFVVQFAGLIVLGRILAPSDFGLVAMVTAVIGVGDIIREFGLVPATVQATSISRPQRSNLFWLNTGLGLLVAAAVFFASPLFSLIYDDKRVSEIALVLSLTFIFGGLQTQFQAGLAREMRFTALSITDLAAQVVGLGSAVIAAVLGLGYWALVIQLGLQSFSLLVFRVSAAQWLPGLPTKKASIRKLVVYGRSLVMTQVLVYASSNIDSLIIGARFGPAQLGYYNRGFQLLMMPLNQILTPLTAVALPVLSRINEETIRFNGYIRRAQILVAYPTVLLFATVSAAIEPLIRLVFGEQWLPSAAIFQVLSLAGAFQAIGYVSYWVFLSKGLTASHFRFSLISRSILIICIVVGSAWGPIGIAAGYSFGAVASWPLALLWLRGVAQIEVAPLFLGGLRAAILGMLCFCSGSVLQHFGRDLEDPLAIAVVVAGALAGAALLLILPTFRRDFVAILATIKLVVSRKRTEATLKEGAF</sequence>
<dbReference type="OrthoDB" id="9770347at2"/>
<dbReference type="PANTHER" id="PTHR30250">
    <property type="entry name" value="PST FAMILY PREDICTED COLANIC ACID TRANSPORTER"/>
    <property type="match status" value="1"/>
</dbReference>
<feature type="transmembrane region" description="Helical" evidence="7">
    <location>
        <begin position="290"/>
        <end position="310"/>
    </location>
</feature>
<evidence type="ECO:0000256" key="6">
    <source>
        <dbReference type="ARBA" id="ARBA00023136"/>
    </source>
</evidence>
<dbReference type="Proteomes" id="UP000198751">
    <property type="component" value="Chromosome I"/>
</dbReference>
<comment type="subcellular location">
    <subcellularLocation>
        <location evidence="1">Cell membrane</location>
        <topology evidence="1">Multi-pass membrane protein</topology>
    </subcellularLocation>
</comment>
<feature type="transmembrane region" description="Helical" evidence="7">
    <location>
        <begin position="411"/>
        <end position="430"/>
    </location>
</feature>
<feature type="transmembrane region" description="Helical" evidence="7">
    <location>
        <begin position="207"/>
        <end position="227"/>
    </location>
</feature>
<evidence type="ECO:0000256" key="4">
    <source>
        <dbReference type="ARBA" id="ARBA00022692"/>
    </source>
</evidence>
<reference evidence="9" key="1">
    <citation type="submission" date="2016-10" db="EMBL/GenBank/DDBJ databases">
        <authorList>
            <person name="Varghese N."/>
            <person name="Submissions S."/>
        </authorList>
    </citation>
    <scope>NUCLEOTIDE SEQUENCE [LARGE SCALE GENOMIC DNA]</scope>
    <source>
        <strain evidence="9">IMMIB L-1606</strain>
    </source>
</reference>
<comment type="similarity">
    <text evidence="2">Belongs to the polysaccharide synthase family.</text>
</comment>
<dbReference type="AlphaFoldDB" id="A0A1H2B3I7"/>
<evidence type="ECO:0000256" key="2">
    <source>
        <dbReference type="ARBA" id="ARBA00007430"/>
    </source>
</evidence>
<dbReference type="CDD" id="cd13127">
    <property type="entry name" value="MATE_tuaB_like"/>
    <property type="match status" value="1"/>
</dbReference>
<organism evidence="8 9">
    <name type="scientific">Pseudarthrobacter equi</name>
    <dbReference type="NCBI Taxonomy" id="728066"/>
    <lineage>
        <taxon>Bacteria</taxon>
        <taxon>Bacillati</taxon>
        <taxon>Actinomycetota</taxon>
        <taxon>Actinomycetes</taxon>
        <taxon>Micrococcales</taxon>
        <taxon>Micrococcaceae</taxon>
        <taxon>Pseudarthrobacter</taxon>
    </lineage>
</organism>
<feature type="transmembrane region" description="Helical" evidence="7">
    <location>
        <begin position="247"/>
        <end position="270"/>
    </location>
</feature>
<feature type="transmembrane region" description="Helical" evidence="7">
    <location>
        <begin position="111"/>
        <end position="129"/>
    </location>
</feature>
<keyword evidence="4 7" id="KW-0812">Transmembrane</keyword>
<evidence type="ECO:0000256" key="1">
    <source>
        <dbReference type="ARBA" id="ARBA00004651"/>
    </source>
</evidence>
<evidence type="ECO:0000313" key="9">
    <source>
        <dbReference type="Proteomes" id="UP000198751"/>
    </source>
</evidence>
<feature type="transmembrane region" description="Helical" evidence="7">
    <location>
        <begin position="442"/>
        <end position="461"/>
    </location>
</feature>
<feature type="transmembrane region" description="Helical" evidence="7">
    <location>
        <begin position="357"/>
        <end position="375"/>
    </location>
</feature>
<dbReference type="GO" id="GO:0005886">
    <property type="term" value="C:plasma membrane"/>
    <property type="evidence" value="ECO:0007669"/>
    <property type="project" value="UniProtKB-SubCell"/>
</dbReference>
<dbReference type="RefSeq" id="WP_091722508.1">
    <property type="nucleotide sequence ID" value="NZ_LT629779.1"/>
</dbReference>
<feature type="transmembrane region" description="Helical" evidence="7">
    <location>
        <begin position="322"/>
        <end position="345"/>
    </location>
</feature>
<keyword evidence="9" id="KW-1185">Reference proteome</keyword>
<accession>A0A1H2B3I7</accession>
<proteinExistence type="inferred from homology"/>
<evidence type="ECO:0000313" key="8">
    <source>
        <dbReference type="EMBL" id="SDT52820.1"/>
    </source>
</evidence>
<keyword evidence="6 7" id="KW-0472">Membrane</keyword>
<keyword evidence="5 7" id="KW-1133">Transmembrane helix</keyword>
<feature type="transmembrane region" description="Helical" evidence="7">
    <location>
        <begin position="12"/>
        <end position="35"/>
    </location>
</feature>
<keyword evidence="3" id="KW-1003">Cell membrane</keyword>